<dbReference type="InterPro" id="IPR036623">
    <property type="entry name" value="Hemimethylated_DNA-bd_sf"/>
</dbReference>
<dbReference type="PANTHER" id="PTHR48439">
    <property type="entry name" value="HEMIMETHYLATED DNA-BINDING DOMAIN-CONTAINING PROTEIN"/>
    <property type="match status" value="1"/>
</dbReference>
<protein>
    <recommendedName>
        <fullName evidence="3">Hemimethylated DNA-binding domain-containing protein</fullName>
    </recommendedName>
</protein>
<evidence type="ECO:0000256" key="1">
    <source>
        <dbReference type="SAM" id="MobiDB-lite"/>
    </source>
</evidence>
<dbReference type="InterPro" id="IPR011722">
    <property type="entry name" value="Hemimethylated_DNA-bd_dom"/>
</dbReference>
<organism evidence="4 5">
    <name type="scientific">Steinernema carpocapsae</name>
    <name type="common">Entomopathogenic nematode</name>
    <dbReference type="NCBI Taxonomy" id="34508"/>
    <lineage>
        <taxon>Eukaryota</taxon>
        <taxon>Metazoa</taxon>
        <taxon>Ecdysozoa</taxon>
        <taxon>Nematoda</taxon>
        <taxon>Chromadorea</taxon>
        <taxon>Rhabditida</taxon>
        <taxon>Tylenchina</taxon>
        <taxon>Panagrolaimomorpha</taxon>
        <taxon>Strongyloidoidea</taxon>
        <taxon>Steinernematidae</taxon>
        <taxon>Steinernema</taxon>
    </lineage>
</organism>
<evidence type="ECO:0000313" key="5">
    <source>
        <dbReference type="Proteomes" id="UP000298663"/>
    </source>
</evidence>
<dbReference type="Pfam" id="PF08755">
    <property type="entry name" value="YccV-like"/>
    <property type="match status" value="1"/>
</dbReference>
<feature type="domain" description="Hemimethylated DNA-binding" evidence="3">
    <location>
        <begin position="101"/>
        <end position="200"/>
    </location>
</feature>
<evidence type="ECO:0000259" key="3">
    <source>
        <dbReference type="SMART" id="SM00992"/>
    </source>
</evidence>
<reference evidence="4 5" key="2">
    <citation type="journal article" date="2019" name="G3 (Bethesda)">
        <title>Hybrid Assembly of the Genome of the Entomopathogenic Nematode Steinernema carpocapsae Identifies the X-Chromosome.</title>
        <authorList>
            <person name="Serra L."/>
            <person name="Macchietto M."/>
            <person name="Macias-Munoz A."/>
            <person name="McGill C.J."/>
            <person name="Rodriguez I.M."/>
            <person name="Rodriguez B."/>
            <person name="Murad R."/>
            <person name="Mortazavi A."/>
        </authorList>
    </citation>
    <scope>NUCLEOTIDE SEQUENCE [LARGE SCALE GENOMIC DNA]</scope>
    <source>
        <strain evidence="4 5">ALL</strain>
    </source>
</reference>
<evidence type="ECO:0000313" key="4">
    <source>
        <dbReference type="EMBL" id="TKR94624.1"/>
    </source>
</evidence>
<dbReference type="SMART" id="SM00992">
    <property type="entry name" value="YccV-like"/>
    <property type="match status" value="1"/>
</dbReference>
<dbReference type="PANTHER" id="PTHR48439:SF1">
    <property type="entry name" value="HEMIMETHYLATED DNA-BINDING DOMAIN-CONTAINING PROTEIN"/>
    <property type="match status" value="1"/>
</dbReference>
<keyword evidence="2" id="KW-0472">Membrane</keyword>
<feature type="compositionally biased region" description="Acidic residues" evidence="1">
    <location>
        <begin position="68"/>
        <end position="77"/>
    </location>
</feature>
<dbReference type="AlphaFoldDB" id="A0A4U5PEX6"/>
<keyword evidence="2" id="KW-1133">Transmembrane helix</keyword>
<accession>A0A4U5PEX6</accession>
<dbReference type="NCBIfam" id="TIGR02097">
    <property type="entry name" value="yccV"/>
    <property type="match status" value="1"/>
</dbReference>
<gene>
    <name evidence="4" type="ORF">L596_008887</name>
</gene>
<dbReference type="EMBL" id="AZBU02000002">
    <property type="protein sequence ID" value="TKR94624.1"/>
    <property type="molecule type" value="Genomic_DNA"/>
</dbReference>
<dbReference type="Gene3D" id="2.30.30.390">
    <property type="entry name" value="Hemimethylated DNA-binding domain"/>
    <property type="match status" value="1"/>
</dbReference>
<reference evidence="4 5" key="1">
    <citation type="journal article" date="2015" name="Genome Biol.">
        <title>Comparative genomics of Steinernema reveals deeply conserved gene regulatory networks.</title>
        <authorList>
            <person name="Dillman A.R."/>
            <person name="Macchietto M."/>
            <person name="Porter C.F."/>
            <person name="Rogers A."/>
            <person name="Williams B."/>
            <person name="Antoshechkin I."/>
            <person name="Lee M.M."/>
            <person name="Goodwin Z."/>
            <person name="Lu X."/>
            <person name="Lewis E.E."/>
            <person name="Goodrich-Blair H."/>
            <person name="Stock S.P."/>
            <person name="Adams B.J."/>
            <person name="Sternberg P.W."/>
            <person name="Mortazavi A."/>
        </authorList>
    </citation>
    <scope>NUCLEOTIDE SEQUENCE [LARGE SCALE GENOMIC DNA]</scope>
    <source>
        <strain evidence="4 5">ALL</strain>
    </source>
</reference>
<proteinExistence type="predicted"/>
<dbReference type="SUPFAM" id="SSF141255">
    <property type="entry name" value="YccV-like"/>
    <property type="match status" value="1"/>
</dbReference>
<keyword evidence="5" id="KW-1185">Reference proteome</keyword>
<dbReference type="GO" id="GO:0003677">
    <property type="term" value="F:DNA binding"/>
    <property type="evidence" value="ECO:0007669"/>
    <property type="project" value="InterPro"/>
</dbReference>
<dbReference type="InterPro" id="IPR053189">
    <property type="entry name" value="Clp_protease_adapter_ClpF"/>
</dbReference>
<feature type="transmembrane region" description="Helical" evidence="2">
    <location>
        <begin position="6"/>
        <end position="23"/>
    </location>
</feature>
<feature type="region of interest" description="Disordered" evidence="1">
    <location>
        <begin position="68"/>
        <end position="96"/>
    </location>
</feature>
<dbReference type="STRING" id="34508.A0A4U5PEX6"/>
<dbReference type="OrthoDB" id="28868at2759"/>
<comment type="caution">
    <text evidence="4">The sequence shown here is derived from an EMBL/GenBank/DDBJ whole genome shotgun (WGS) entry which is preliminary data.</text>
</comment>
<sequence length="210" mass="24384">MPEVNPLVIFSVIFLAVPLQIFFTHSSSSDARYALHTLIQDVKKNFEDYTPQIVQDWWARRSEVAKEDEEAGDETVEDSALKEKTKYFGQSTEPRSPRPSFVKFRVGQVVRHTIHGYRGVIIGWDEKAKAPTSWLDRTHGTHKEWRDLPNYTVAIDTRDRVTPQIAYVVEANIELDKNQVFHPLVKLYFERFDGSRYTPRPVLSVTYPDD</sequence>
<name>A0A4U5PEX6_STECR</name>
<dbReference type="Proteomes" id="UP000298663">
    <property type="component" value="Unassembled WGS sequence"/>
</dbReference>
<evidence type="ECO:0000256" key="2">
    <source>
        <dbReference type="SAM" id="Phobius"/>
    </source>
</evidence>
<keyword evidence="2" id="KW-0812">Transmembrane</keyword>